<dbReference type="PROSITE" id="PS50234">
    <property type="entry name" value="VWFA"/>
    <property type="match status" value="1"/>
</dbReference>
<reference evidence="3" key="1">
    <citation type="journal article" date="2023" name="Mol. Biol. Evol.">
        <title>Third-Generation Sequencing Reveals the Adaptive Role of the Epigenome in Three Deep-Sea Polychaetes.</title>
        <authorList>
            <person name="Perez M."/>
            <person name="Aroh O."/>
            <person name="Sun Y."/>
            <person name="Lan Y."/>
            <person name="Juniper S.K."/>
            <person name="Young C.R."/>
            <person name="Angers B."/>
            <person name="Qian P.Y."/>
        </authorList>
    </citation>
    <scope>NUCLEOTIDE SEQUENCE</scope>
    <source>
        <strain evidence="3">P08H-3</strain>
    </source>
</reference>
<dbReference type="Gene3D" id="3.40.50.410">
    <property type="entry name" value="von Willebrand factor, type A domain"/>
    <property type="match status" value="1"/>
</dbReference>
<proteinExistence type="predicted"/>
<dbReference type="EMBL" id="JAODUP010000443">
    <property type="protein sequence ID" value="KAK2149640.1"/>
    <property type="molecule type" value="Genomic_DNA"/>
</dbReference>
<dbReference type="PANTHER" id="PTHR24020">
    <property type="entry name" value="COLLAGEN ALPHA"/>
    <property type="match status" value="1"/>
</dbReference>
<dbReference type="AlphaFoldDB" id="A0AAD9JBY7"/>
<evidence type="ECO:0000256" key="1">
    <source>
        <dbReference type="SAM" id="MobiDB-lite"/>
    </source>
</evidence>
<evidence type="ECO:0000313" key="4">
    <source>
        <dbReference type="Proteomes" id="UP001208570"/>
    </source>
</evidence>
<keyword evidence="4" id="KW-1185">Reference proteome</keyword>
<comment type="caution">
    <text evidence="3">The sequence shown here is derived from an EMBL/GenBank/DDBJ whole genome shotgun (WGS) entry which is preliminary data.</text>
</comment>
<name>A0AAD9JBY7_9ANNE</name>
<dbReference type="InterPro" id="IPR036465">
    <property type="entry name" value="vWFA_dom_sf"/>
</dbReference>
<feature type="compositionally biased region" description="Polar residues" evidence="1">
    <location>
        <begin position="260"/>
        <end position="270"/>
    </location>
</feature>
<dbReference type="SUPFAM" id="SSF53300">
    <property type="entry name" value="vWA-like"/>
    <property type="match status" value="1"/>
</dbReference>
<dbReference type="Pfam" id="PF00092">
    <property type="entry name" value="VWA"/>
    <property type="match status" value="1"/>
</dbReference>
<accession>A0AAD9JBY7</accession>
<dbReference type="Proteomes" id="UP001208570">
    <property type="component" value="Unassembled WGS sequence"/>
</dbReference>
<sequence length="395" mass="43554">MTTTTTSTTRMTTQRTTTTTTKATTTPRPAPPSPVSSSTKTLPSIERTEGDKMDIMFVLDVSNQTGKNIECQKTYLKKVIKMLHFGQSATRIGLITLSRLARTVSNLNDHLFVESLLHDVERQQLDSASTCDYYNAIWLLLTDSYTDTNGGRKNVPDVAVILTDNRPSERHLHIYKGIKRKATHRLREKGIKVYAVGVGNDIDTDELLQITGTERHYFHAGNCQELISEASVSRTYHYILKLANEGRVEMKTDRADVVPSTGTVTTTKPIGQSGPMPHPSGPIRKQPGSLLTRILTSTRPTVSTTSSTPSTTRTTSKQTPKPTTTTAPTPDNSNKLPRCWWEQVGPCSEPCGGCGRKKMVFFCTSSTGSKRMVCGTQCCNSTFKQVDGICVKKKQ</sequence>
<feature type="region of interest" description="Disordered" evidence="1">
    <location>
        <begin position="1"/>
        <end position="46"/>
    </location>
</feature>
<feature type="compositionally biased region" description="Low complexity" evidence="1">
    <location>
        <begin position="35"/>
        <end position="44"/>
    </location>
</feature>
<dbReference type="CDD" id="cd01450">
    <property type="entry name" value="vWFA_subfamily_ECM"/>
    <property type="match status" value="1"/>
</dbReference>
<evidence type="ECO:0000259" key="2">
    <source>
        <dbReference type="PROSITE" id="PS50234"/>
    </source>
</evidence>
<protein>
    <recommendedName>
        <fullName evidence="2">VWFA domain-containing protein</fullName>
    </recommendedName>
</protein>
<feature type="region of interest" description="Disordered" evidence="1">
    <location>
        <begin position="258"/>
        <end position="335"/>
    </location>
</feature>
<dbReference type="InterPro" id="IPR002035">
    <property type="entry name" value="VWF_A"/>
</dbReference>
<organism evidence="3 4">
    <name type="scientific">Paralvinella palmiformis</name>
    <dbReference type="NCBI Taxonomy" id="53620"/>
    <lineage>
        <taxon>Eukaryota</taxon>
        <taxon>Metazoa</taxon>
        <taxon>Spiralia</taxon>
        <taxon>Lophotrochozoa</taxon>
        <taxon>Annelida</taxon>
        <taxon>Polychaeta</taxon>
        <taxon>Sedentaria</taxon>
        <taxon>Canalipalpata</taxon>
        <taxon>Terebellida</taxon>
        <taxon>Terebelliformia</taxon>
        <taxon>Alvinellidae</taxon>
        <taxon>Paralvinella</taxon>
    </lineage>
</organism>
<gene>
    <name evidence="3" type="ORF">LSH36_443g03029</name>
</gene>
<dbReference type="SMART" id="SM00327">
    <property type="entry name" value="VWA"/>
    <property type="match status" value="1"/>
</dbReference>
<evidence type="ECO:0000313" key="3">
    <source>
        <dbReference type="EMBL" id="KAK2149640.1"/>
    </source>
</evidence>
<feature type="domain" description="VWFA" evidence="2">
    <location>
        <begin position="54"/>
        <end position="239"/>
    </location>
</feature>
<dbReference type="PANTHER" id="PTHR24020:SF84">
    <property type="entry name" value="VWFA DOMAIN-CONTAINING PROTEIN"/>
    <property type="match status" value="1"/>
</dbReference>
<dbReference type="InterPro" id="IPR050525">
    <property type="entry name" value="ECM_Assembly_Org"/>
</dbReference>
<feature type="compositionally biased region" description="Low complexity" evidence="1">
    <location>
        <begin position="296"/>
        <end position="330"/>
    </location>
</feature>
<feature type="compositionally biased region" description="Low complexity" evidence="1">
    <location>
        <begin position="1"/>
        <end position="27"/>
    </location>
</feature>